<evidence type="ECO:0000313" key="9">
    <source>
        <dbReference type="Proteomes" id="UP001224775"/>
    </source>
</evidence>
<feature type="domain" description="DUF202" evidence="7">
    <location>
        <begin position="154"/>
        <end position="217"/>
    </location>
</feature>
<evidence type="ECO:0000256" key="4">
    <source>
        <dbReference type="ARBA" id="ARBA00023136"/>
    </source>
</evidence>
<keyword evidence="2 6" id="KW-0812">Transmembrane</keyword>
<evidence type="ECO:0000313" key="8">
    <source>
        <dbReference type="EMBL" id="KAK1748294.1"/>
    </source>
</evidence>
<dbReference type="EMBL" id="JATAAI010000001">
    <property type="protein sequence ID" value="KAK1748294.1"/>
    <property type="molecule type" value="Genomic_DNA"/>
</dbReference>
<feature type="region of interest" description="Disordered" evidence="5">
    <location>
        <begin position="1"/>
        <end position="103"/>
    </location>
</feature>
<evidence type="ECO:0000256" key="1">
    <source>
        <dbReference type="ARBA" id="ARBA00004127"/>
    </source>
</evidence>
<feature type="transmembrane region" description="Helical" evidence="6">
    <location>
        <begin position="231"/>
        <end position="251"/>
    </location>
</feature>
<feature type="compositionally biased region" description="Polar residues" evidence="5">
    <location>
        <begin position="1"/>
        <end position="13"/>
    </location>
</feature>
<dbReference type="PANTHER" id="PTHR46140:SF1">
    <property type="entry name" value="VACUOLAR TRANSPORTER CHAPERONE COMPLEX SUBUNIT 4-RELATED"/>
    <property type="match status" value="1"/>
</dbReference>
<organism evidence="8 9">
    <name type="scientific">Skeletonema marinoi</name>
    <dbReference type="NCBI Taxonomy" id="267567"/>
    <lineage>
        <taxon>Eukaryota</taxon>
        <taxon>Sar</taxon>
        <taxon>Stramenopiles</taxon>
        <taxon>Ochrophyta</taxon>
        <taxon>Bacillariophyta</taxon>
        <taxon>Coscinodiscophyceae</taxon>
        <taxon>Thalassiosirophycidae</taxon>
        <taxon>Thalassiosirales</taxon>
        <taxon>Skeletonemataceae</taxon>
        <taxon>Skeletonema</taxon>
        <taxon>Skeletonema marinoi-dohrnii complex</taxon>
    </lineage>
</organism>
<evidence type="ECO:0000256" key="5">
    <source>
        <dbReference type="SAM" id="MobiDB-lite"/>
    </source>
</evidence>
<evidence type="ECO:0000256" key="3">
    <source>
        <dbReference type="ARBA" id="ARBA00022989"/>
    </source>
</evidence>
<dbReference type="AlphaFoldDB" id="A0AAD8YMN4"/>
<comment type="subcellular location">
    <subcellularLocation>
        <location evidence="1">Endomembrane system</location>
        <topology evidence="1">Multi-pass membrane protein</topology>
    </subcellularLocation>
</comment>
<gene>
    <name evidence="8" type="ORF">QTG54_000233</name>
</gene>
<keyword evidence="3 6" id="KW-1133">Transmembrane helix</keyword>
<name>A0AAD8YMN4_9STRA</name>
<accession>A0AAD8YMN4</accession>
<feature type="transmembrane region" description="Helical" evidence="6">
    <location>
        <begin position="163"/>
        <end position="183"/>
    </location>
</feature>
<dbReference type="InterPro" id="IPR051572">
    <property type="entry name" value="VTC_Complex_Subunit"/>
</dbReference>
<proteinExistence type="predicted"/>
<feature type="compositionally biased region" description="Polar residues" evidence="5">
    <location>
        <begin position="71"/>
        <end position="92"/>
    </location>
</feature>
<dbReference type="PANTHER" id="PTHR46140">
    <property type="entry name" value="VACUOLAR TRANSPORTER CHAPERONE 1-RELATED"/>
    <property type="match status" value="1"/>
</dbReference>
<comment type="caution">
    <text evidence="8">The sequence shown here is derived from an EMBL/GenBank/DDBJ whole genome shotgun (WGS) entry which is preliminary data.</text>
</comment>
<feature type="transmembrane region" description="Helical" evidence="6">
    <location>
        <begin position="189"/>
        <end position="210"/>
    </location>
</feature>
<dbReference type="InterPro" id="IPR003807">
    <property type="entry name" value="DUF202"/>
</dbReference>
<evidence type="ECO:0000259" key="7">
    <source>
        <dbReference type="Pfam" id="PF02656"/>
    </source>
</evidence>
<dbReference type="GO" id="GO:0012505">
    <property type="term" value="C:endomembrane system"/>
    <property type="evidence" value="ECO:0007669"/>
    <property type="project" value="UniProtKB-SubCell"/>
</dbReference>
<reference evidence="8" key="1">
    <citation type="submission" date="2023-06" db="EMBL/GenBank/DDBJ databases">
        <title>Survivors Of The Sea: Transcriptome response of Skeletonema marinoi to long-term dormancy.</title>
        <authorList>
            <person name="Pinder M.I.M."/>
            <person name="Kourtchenko O."/>
            <person name="Robertson E.K."/>
            <person name="Larsson T."/>
            <person name="Maumus F."/>
            <person name="Osuna-Cruz C.M."/>
            <person name="Vancaester E."/>
            <person name="Stenow R."/>
            <person name="Vandepoele K."/>
            <person name="Ploug H."/>
            <person name="Bruchert V."/>
            <person name="Godhe A."/>
            <person name="Topel M."/>
        </authorList>
    </citation>
    <scope>NUCLEOTIDE SEQUENCE</scope>
    <source>
        <strain evidence="8">R05AC</strain>
    </source>
</reference>
<keyword evidence="9" id="KW-1185">Reference proteome</keyword>
<sequence>MSSEKTPLLSTPSKGKDDAPPAPPPVIASPTAYFLDGAHRRKPSSFSFYYSKDSVPPPSSRDKEEVDNFPSGASSSSEFNSRPVSGKNNTANDDGFKRLTQGMRAPSVGGDWLSYVARSKDAPSAPRGDDFAAESGEVGTLLIPRKVPIKVEPKVHFANERTFLAWLHVVVMLAGASVTIVTFAEGQGLVEQLFGVILLPVSIAYIFYALSQYVRRAMMIKHHEPGPFIDVVGPTVLTTILVLTITVQFFGKLHSVMKEEPINYN</sequence>
<dbReference type="Proteomes" id="UP001224775">
    <property type="component" value="Unassembled WGS sequence"/>
</dbReference>
<keyword evidence="4 6" id="KW-0472">Membrane</keyword>
<dbReference type="Pfam" id="PF02656">
    <property type="entry name" value="DUF202"/>
    <property type="match status" value="1"/>
</dbReference>
<evidence type="ECO:0000256" key="2">
    <source>
        <dbReference type="ARBA" id="ARBA00022692"/>
    </source>
</evidence>
<protein>
    <submittedName>
        <fullName evidence="8">Vacuolar transporter chaperone</fullName>
    </submittedName>
</protein>
<evidence type="ECO:0000256" key="6">
    <source>
        <dbReference type="SAM" id="Phobius"/>
    </source>
</evidence>